<protein>
    <submittedName>
        <fullName evidence="2">Uncharacterized protein</fullName>
    </submittedName>
</protein>
<feature type="region of interest" description="Disordered" evidence="1">
    <location>
        <begin position="1"/>
        <end position="28"/>
    </location>
</feature>
<dbReference type="RefSeq" id="WP_183564449.1">
    <property type="nucleotide sequence ID" value="NZ_JACHXW010000009.1"/>
</dbReference>
<evidence type="ECO:0000256" key="1">
    <source>
        <dbReference type="SAM" id="MobiDB-lite"/>
    </source>
</evidence>
<dbReference type="Proteomes" id="UP000518605">
    <property type="component" value="Unassembled WGS sequence"/>
</dbReference>
<feature type="compositionally biased region" description="Low complexity" evidence="1">
    <location>
        <begin position="142"/>
        <end position="159"/>
    </location>
</feature>
<dbReference type="EMBL" id="JACHXW010000009">
    <property type="protein sequence ID" value="MBB3153243.1"/>
    <property type="molecule type" value="Genomic_DNA"/>
</dbReference>
<keyword evidence="3" id="KW-1185">Reference proteome</keyword>
<gene>
    <name evidence="2" type="ORF">FHS16_003305</name>
</gene>
<evidence type="ECO:0000313" key="3">
    <source>
        <dbReference type="Proteomes" id="UP000518605"/>
    </source>
</evidence>
<organism evidence="2 3">
    <name type="scientific">Paenibacillus endophyticus</name>
    <dbReference type="NCBI Taxonomy" id="1294268"/>
    <lineage>
        <taxon>Bacteria</taxon>
        <taxon>Bacillati</taxon>
        <taxon>Bacillota</taxon>
        <taxon>Bacilli</taxon>
        <taxon>Bacillales</taxon>
        <taxon>Paenibacillaceae</taxon>
        <taxon>Paenibacillus</taxon>
    </lineage>
</organism>
<evidence type="ECO:0000313" key="2">
    <source>
        <dbReference type="EMBL" id="MBB3153243.1"/>
    </source>
</evidence>
<accession>A0A7W5C8T7</accession>
<feature type="compositionally biased region" description="Polar residues" evidence="1">
    <location>
        <begin position="112"/>
        <end position="126"/>
    </location>
</feature>
<dbReference type="AlphaFoldDB" id="A0A7W5C8T7"/>
<feature type="region of interest" description="Disordered" evidence="1">
    <location>
        <begin position="106"/>
        <end position="159"/>
    </location>
</feature>
<name>A0A7W5C8T7_9BACL</name>
<comment type="caution">
    <text evidence="2">The sequence shown here is derived from an EMBL/GenBank/DDBJ whole genome shotgun (WGS) entry which is preliminary data.</text>
</comment>
<reference evidence="2 3" key="1">
    <citation type="submission" date="2020-08" db="EMBL/GenBank/DDBJ databases">
        <title>Genomic Encyclopedia of Type Strains, Phase III (KMG-III): the genomes of soil and plant-associated and newly described type strains.</title>
        <authorList>
            <person name="Whitman W."/>
        </authorList>
    </citation>
    <scope>NUCLEOTIDE SEQUENCE [LARGE SCALE GENOMIC DNA]</scope>
    <source>
        <strain evidence="2 3">CECT 8234</strain>
    </source>
</reference>
<sequence length="170" mass="19324">MEGVLVTNQKLKTNHQPPTNHQKPTNQSRRCTLHFVQCNRVKKAICQATLHNVQQKQSYERDKGLKSAFLLQKLQRSKGVVSYMTIRVYKVQRSKGGQMAGVLVTNHKPKTNNHQPTTKNQPTTNHQKPITKNQKPKKTKKPPTTNHQPPTTNQPTNQPITAMYIALCAM</sequence>
<proteinExistence type="predicted"/>